<gene>
    <name evidence="5" type="primary">AVEN_203886_1</name>
    <name evidence="5" type="ORF">CDAR_169671</name>
</gene>
<dbReference type="AlphaFoldDB" id="A0AAV4PG44"/>
<dbReference type="SMART" id="SM00369">
    <property type="entry name" value="LRR_TYP"/>
    <property type="match status" value="4"/>
</dbReference>
<evidence type="ECO:0000313" key="5">
    <source>
        <dbReference type="EMBL" id="GIX95505.1"/>
    </source>
</evidence>
<evidence type="ECO:0000256" key="3">
    <source>
        <dbReference type="ARBA" id="ARBA00022737"/>
    </source>
</evidence>
<feature type="chain" id="PRO_5043708243" evidence="4">
    <location>
        <begin position="49"/>
        <end position="346"/>
    </location>
</feature>
<protein>
    <submittedName>
        <fullName evidence="5">Uncharacterized protein</fullName>
    </submittedName>
</protein>
<dbReference type="InterPro" id="IPR003591">
    <property type="entry name" value="Leu-rich_rpt_typical-subtyp"/>
</dbReference>
<dbReference type="PANTHER" id="PTHR24373">
    <property type="entry name" value="SLIT RELATED LEUCINE-RICH REPEAT NEURONAL PROTEIN"/>
    <property type="match status" value="1"/>
</dbReference>
<dbReference type="Proteomes" id="UP001054837">
    <property type="component" value="Unassembled WGS sequence"/>
</dbReference>
<dbReference type="PANTHER" id="PTHR24373:SF275">
    <property type="entry name" value="TIR DOMAIN-CONTAINING PROTEIN"/>
    <property type="match status" value="1"/>
</dbReference>
<comment type="caution">
    <text evidence="5">The sequence shown here is derived from an EMBL/GenBank/DDBJ whole genome shotgun (WGS) entry which is preliminary data.</text>
</comment>
<evidence type="ECO:0000256" key="1">
    <source>
        <dbReference type="ARBA" id="ARBA00022614"/>
    </source>
</evidence>
<evidence type="ECO:0000313" key="6">
    <source>
        <dbReference type="Proteomes" id="UP001054837"/>
    </source>
</evidence>
<proteinExistence type="predicted"/>
<dbReference type="SUPFAM" id="SSF52058">
    <property type="entry name" value="L domain-like"/>
    <property type="match status" value="1"/>
</dbReference>
<evidence type="ECO:0000256" key="4">
    <source>
        <dbReference type="SAM" id="SignalP"/>
    </source>
</evidence>
<dbReference type="Gene3D" id="3.80.10.10">
    <property type="entry name" value="Ribonuclease Inhibitor"/>
    <property type="match status" value="1"/>
</dbReference>
<keyword evidence="2 4" id="KW-0732">Signal</keyword>
<keyword evidence="6" id="KW-1185">Reference proteome</keyword>
<dbReference type="EMBL" id="BPLQ01002756">
    <property type="protein sequence ID" value="GIX95505.1"/>
    <property type="molecule type" value="Genomic_DNA"/>
</dbReference>
<dbReference type="InterPro" id="IPR001611">
    <property type="entry name" value="Leu-rich_rpt"/>
</dbReference>
<keyword evidence="3" id="KW-0677">Repeat</keyword>
<dbReference type="Pfam" id="PF13855">
    <property type="entry name" value="LRR_8"/>
    <property type="match status" value="1"/>
</dbReference>
<dbReference type="InterPro" id="IPR050328">
    <property type="entry name" value="Dev_Immune_Receptor"/>
</dbReference>
<reference evidence="5 6" key="1">
    <citation type="submission" date="2021-06" db="EMBL/GenBank/DDBJ databases">
        <title>Caerostris darwini draft genome.</title>
        <authorList>
            <person name="Kono N."/>
            <person name="Arakawa K."/>
        </authorList>
    </citation>
    <scope>NUCLEOTIDE SEQUENCE [LARGE SCALE GENOMIC DNA]</scope>
</reference>
<dbReference type="InterPro" id="IPR032675">
    <property type="entry name" value="LRR_dom_sf"/>
</dbReference>
<sequence>MLKKIEKKEKNMRNLQKSRFQLCGNTNVNSMVLILLAILSSCCVVSEANETVSELAPSGIQKCRDVVPECECNDSQTTLELHCWNVSDFEKFNENLNKRNTLYTIYLYKDSFLPRGFLRGLHVFGLVVDDPHFQGLDEKAFEGVVELEHFFVLNSSATNVPDFRFIRDSVFKIYFQNSRLISLEGPNLQDLPELRIISFFNNSIEYVAPDAFQGTEGVTHFSISHNQLTYLPPDLFKPWTNLHTVVLSHNQLLHVDQLFFRTNPKKIYLDHNNLTDLDSVLHPGMYNVDKLYLSHNPFPRVTENSFNGKVDRVSHIGLLSHPGVQRATLDGTAQFVGIGTQLQPHR</sequence>
<organism evidence="5 6">
    <name type="scientific">Caerostris darwini</name>
    <dbReference type="NCBI Taxonomy" id="1538125"/>
    <lineage>
        <taxon>Eukaryota</taxon>
        <taxon>Metazoa</taxon>
        <taxon>Ecdysozoa</taxon>
        <taxon>Arthropoda</taxon>
        <taxon>Chelicerata</taxon>
        <taxon>Arachnida</taxon>
        <taxon>Araneae</taxon>
        <taxon>Araneomorphae</taxon>
        <taxon>Entelegynae</taxon>
        <taxon>Araneoidea</taxon>
        <taxon>Araneidae</taxon>
        <taxon>Caerostris</taxon>
    </lineage>
</organism>
<accession>A0AAV4PG44</accession>
<name>A0AAV4PG44_9ARAC</name>
<keyword evidence="1" id="KW-0433">Leucine-rich repeat</keyword>
<evidence type="ECO:0000256" key="2">
    <source>
        <dbReference type="ARBA" id="ARBA00022729"/>
    </source>
</evidence>
<feature type="signal peptide" evidence="4">
    <location>
        <begin position="1"/>
        <end position="48"/>
    </location>
</feature>